<dbReference type="Proteomes" id="UP000287188">
    <property type="component" value="Unassembled WGS sequence"/>
</dbReference>
<dbReference type="InterPro" id="IPR050811">
    <property type="entry name" value="Phosphate_ABC_transporter"/>
</dbReference>
<proteinExistence type="predicted"/>
<gene>
    <name evidence="3" type="ORF">KDK_49720</name>
</gene>
<evidence type="ECO:0000313" key="3">
    <source>
        <dbReference type="EMBL" id="GCE21172.1"/>
    </source>
</evidence>
<comment type="caution">
    <text evidence="3">The sequence shown here is derived from an EMBL/GenBank/DDBJ whole genome shotgun (WGS) entry which is preliminary data.</text>
</comment>
<dbReference type="PANTHER" id="PTHR30570">
    <property type="entry name" value="PERIPLASMIC PHOSPHATE BINDING COMPONENT OF PHOSPHATE ABC TRANSPORTER"/>
    <property type="match status" value="1"/>
</dbReference>
<keyword evidence="4" id="KW-1185">Reference proteome</keyword>
<feature type="domain" description="PBP" evidence="2">
    <location>
        <begin position="3"/>
        <end position="130"/>
    </location>
</feature>
<dbReference type="SUPFAM" id="SSF53850">
    <property type="entry name" value="Periplasmic binding protein-like II"/>
    <property type="match status" value="1"/>
</dbReference>
<reference evidence="4" key="1">
    <citation type="submission" date="2018-12" db="EMBL/GenBank/DDBJ databases">
        <title>Tengunoibacter tsumagoiensis gen. nov., sp. nov., Dictyobacter kobayashii sp. nov., D. alpinus sp. nov., and D. joshuensis sp. nov. and description of Dictyobacteraceae fam. nov. within the order Ktedonobacterales isolated from Tengu-no-mugimeshi.</title>
        <authorList>
            <person name="Wang C.M."/>
            <person name="Zheng Y."/>
            <person name="Sakai Y."/>
            <person name="Toyoda A."/>
            <person name="Minakuchi Y."/>
            <person name="Abe K."/>
            <person name="Yokota A."/>
            <person name="Yabe S."/>
        </authorList>
    </citation>
    <scope>NUCLEOTIDE SEQUENCE [LARGE SCALE GENOMIC DNA]</scope>
    <source>
        <strain evidence="4">Uno11</strain>
    </source>
</reference>
<accession>A0A402AQ02</accession>
<evidence type="ECO:0000313" key="4">
    <source>
        <dbReference type="Proteomes" id="UP000287188"/>
    </source>
</evidence>
<dbReference type="Pfam" id="PF12849">
    <property type="entry name" value="PBP_like_2"/>
    <property type="match status" value="1"/>
</dbReference>
<dbReference type="InterPro" id="IPR024370">
    <property type="entry name" value="PBP_domain"/>
</dbReference>
<keyword evidence="1" id="KW-0732">Signal</keyword>
<dbReference type="PANTHER" id="PTHR30570:SF1">
    <property type="entry name" value="PHOSPHATE-BINDING PROTEIN PSTS"/>
    <property type="match status" value="1"/>
</dbReference>
<organism evidence="3 4">
    <name type="scientific">Dictyobacter kobayashii</name>
    <dbReference type="NCBI Taxonomy" id="2014872"/>
    <lineage>
        <taxon>Bacteria</taxon>
        <taxon>Bacillati</taxon>
        <taxon>Chloroflexota</taxon>
        <taxon>Ktedonobacteria</taxon>
        <taxon>Ktedonobacterales</taxon>
        <taxon>Dictyobacteraceae</taxon>
        <taxon>Dictyobacter</taxon>
    </lineage>
</organism>
<protein>
    <recommendedName>
        <fullName evidence="2">PBP domain-containing protein</fullName>
    </recommendedName>
</protein>
<evidence type="ECO:0000256" key="1">
    <source>
        <dbReference type="ARBA" id="ARBA00022729"/>
    </source>
</evidence>
<name>A0A402AQ02_9CHLR</name>
<sequence>MHGDCALGSITVGGSSAFNATATTAAQDYQASCPIAAISLQEDSSGKGINDLVDGKIQIANAELPIAQARQLAKTDLNATSIGIIPFVVIVHTAVVGIDSLTSTQLQKIYSGSVTNWKQLNGPDLPVKAVGVPRHPLVRVPRLNNLCWGLA</sequence>
<evidence type="ECO:0000259" key="2">
    <source>
        <dbReference type="Pfam" id="PF12849"/>
    </source>
</evidence>
<dbReference type="Gene3D" id="3.40.190.10">
    <property type="entry name" value="Periplasmic binding protein-like II"/>
    <property type="match status" value="2"/>
</dbReference>
<dbReference type="EMBL" id="BIFS01000001">
    <property type="protein sequence ID" value="GCE21172.1"/>
    <property type="molecule type" value="Genomic_DNA"/>
</dbReference>
<dbReference type="AlphaFoldDB" id="A0A402AQ02"/>